<gene>
    <name evidence="2" type="ORF">M422DRAFT_70921</name>
</gene>
<name>A0A0C9UPX6_SPHS4</name>
<dbReference type="OrthoDB" id="2686745at2759"/>
<proteinExistence type="predicted"/>
<feature type="compositionally biased region" description="Polar residues" evidence="1">
    <location>
        <begin position="1"/>
        <end position="10"/>
    </location>
</feature>
<dbReference type="AlphaFoldDB" id="A0A0C9UPX6"/>
<dbReference type="EMBL" id="KN837248">
    <property type="protein sequence ID" value="KIJ31077.1"/>
    <property type="molecule type" value="Genomic_DNA"/>
</dbReference>
<evidence type="ECO:0000313" key="2">
    <source>
        <dbReference type="EMBL" id="KIJ31077.1"/>
    </source>
</evidence>
<accession>A0A0C9UPX6</accession>
<dbReference type="Proteomes" id="UP000054279">
    <property type="component" value="Unassembled WGS sequence"/>
</dbReference>
<evidence type="ECO:0000256" key="1">
    <source>
        <dbReference type="SAM" id="MobiDB-lite"/>
    </source>
</evidence>
<organism evidence="2 3">
    <name type="scientific">Sphaerobolus stellatus (strain SS14)</name>
    <dbReference type="NCBI Taxonomy" id="990650"/>
    <lineage>
        <taxon>Eukaryota</taxon>
        <taxon>Fungi</taxon>
        <taxon>Dikarya</taxon>
        <taxon>Basidiomycota</taxon>
        <taxon>Agaricomycotina</taxon>
        <taxon>Agaricomycetes</taxon>
        <taxon>Phallomycetidae</taxon>
        <taxon>Geastrales</taxon>
        <taxon>Sphaerobolaceae</taxon>
        <taxon>Sphaerobolus</taxon>
    </lineage>
</organism>
<reference evidence="2 3" key="1">
    <citation type="submission" date="2014-06" db="EMBL/GenBank/DDBJ databases">
        <title>Evolutionary Origins and Diversification of the Mycorrhizal Mutualists.</title>
        <authorList>
            <consortium name="DOE Joint Genome Institute"/>
            <consortium name="Mycorrhizal Genomics Consortium"/>
            <person name="Kohler A."/>
            <person name="Kuo A."/>
            <person name="Nagy L.G."/>
            <person name="Floudas D."/>
            <person name="Copeland A."/>
            <person name="Barry K.W."/>
            <person name="Cichocki N."/>
            <person name="Veneault-Fourrey C."/>
            <person name="LaButti K."/>
            <person name="Lindquist E.A."/>
            <person name="Lipzen A."/>
            <person name="Lundell T."/>
            <person name="Morin E."/>
            <person name="Murat C."/>
            <person name="Riley R."/>
            <person name="Ohm R."/>
            <person name="Sun H."/>
            <person name="Tunlid A."/>
            <person name="Henrissat B."/>
            <person name="Grigoriev I.V."/>
            <person name="Hibbett D.S."/>
            <person name="Martin F."/>
        </authorList>
    </citation>
    <scope>NUCLEOTIDE SEQUENCE [LARGE SCALE GENOMIC DNA]</scope>
    <source>
        <strain evidence="2 3">SS14</strain>
    </source>
</reference>
<dbReference type="HOGENOM" id="CLU_065614_3_1_1"/>
<feature type="region of interest" description="Disordered" evidence="1">
    <location>
        <begin position="1"/>
        <end position="29"/>
    </location>
</feature>
<evidence type="ECO:0000313" key="3">
    <source>
        <dbReference type="Proteomes" id="UP000054279"/>
    </source>
</evidence>
<sequence length="126" mass="14197">MGSLAGTNQGAIEKSISKPPGEAGRPGRGGYNLQAALDWDAKNFKILKTFIHKLVERHLDTSRSYAAQSDKFIHIVRDSATEKFPKLNEYEGVWPAIDIIKMRLKYTSTPKRRVEERAALGRRVTK</sequence>
<protein>
    <submittedName>
        <fullName evidence="2">Uncharacterized protein</fullName>
    </submittedName>
</protein>
<keyword evidence="3" id="KW-1185">Reference proteome</keyword>